<organism evidence="1 2">
    <name type="scientific">Rubus argutus</name>
    <name type="common">Southern blackberry</name>
    <dbReference type="NCBI Taxonomy" id="59490"/>
    <lineage>
        <taxon>Eukaryota</taxon>
        <taxon>Viridiplantae</taxon>
        <taxon>Streptophyta</taxon>
        <taxon>Embryophyta</taxon>
        <taxon>Tracheophyta</taxon>
        <taxon>Spermatophyta</taxon>
        <taxon>Magnoliopsida</taxon>
        <taxon>eudicotyledons</taxon>
        <taxon>Gunneridae</taxon>
        <taxon>Pentapetalae</taxon>
        <taxon>rosids</taxon>
        <taxon>fabids</taxon>
        <taxon>Rosales</taxon>
        <taxon>Rosaceae</taxon>
        <taxon>Rosoideae</taxon>
        <taxon>Rosoideae incertae sedis</taxon>
        <taxon>Rubus</taxon>
    </lineage>
</organism>
<evidence type="ECO:0000313" key="1">
    <source>
        <dbReference type="EMBL" id="KAK9922411.1"/>
    </source>
</evidence>
<protein>
    <submittedName>
        <fullName evidence="1">Uncharacterized protein</fullName>
    </submittedName>
</protein>
<dbReference type="Proteomes" id="UP001457282">
    <property type="component" value="Unassembled WGS sequence"/>
</dbReference>
<name>A0AAW1WCM9_RUBAR</name>
<keyword evidence="2" id="KW-1185">Reference proteome</keyword>
<accession>A0AAW1WCM9</accession>
<dbReference type="AlphaFoldDB" id="A0AAW1WCM9"/>
<dbReference type="EMBL" id="JBEDUW010000006">
    <property type="protein sequence ID" value="KAK9922411.1"/>
    <property type="molecule type" value="Genomic_DNA"/>
</dbReference>
<proteinExistence type="predicted"/>
<sequence>MAGQGLGPVRWSRRRTDLRTRLGSWQRRRDGEKWAESMTVASVVKRRAWLVGGVDREVLAVMACSGDVNEDWAVAWSGLDRRHGLGTDWVAGKKNGLSTGTVQQPR</sequence>
<reference evidence="1 2" key="1">
    <citation type="journal article" date="2023" name="G3 (Bethesda)">
        <title>A chromosome-length genome assembly and annotation of blackberry (Rubus argutus, cv. 'Hillquist').</title>
        <authorList>
            <person name="Bruna T."/>
            <person name="Aryal R."/>
            <person name="Dudchenko O."/>
            <person name="Sargent D.J."/>
            <person name="Mead D."/>
            <person name="Buti M."/>
            <person name="Cavallini A."/>
            <person name="Hytonen T."/>
            <person name="Andres J."/>
            <person name="Pham M."/>
            <person name="Weisz D."/>
            <person name="Mascagni F."/>
            <person name="Usai G."/>
            <person name="Natali L."/>
            <person name="Bassil N."/>
            <person name="Fernandez G.E."/>
            <person name="Lomsadze A."/>
            <person name="Armour M."/>
            <person name="Olukolu B."/>
            <person name="Poorten T."/>
            <person name="Britton C."/>
            <person name="Davik J."/>
            <person name="Ashrafi H."/>
            <person name="Aiden E.L."/>
            <person name="Borodovsky M."/>
            <person name="Worthington M."/>
        </authorList>
    </citation>
    <scope>NUCLEOTIDE SEQUENCE [LARGE SCALE GENOMIC DNA]</scope>
    <source>
        <strain evidence="1">PI 553951</strain>
    </source>
</reference>
<gene>
    <name evidence="1" type="ORF">M0R45_030876</name>
</gene>
<comment type="caution">
    <text evidence="1">The sequence shown here is derived from an EMBL/GenBank/DDBJ whole genome shotgun (WGS) entry which is preliminary data.</text>
</comment>
<evidence type="ECO:0000313" key="2">
    <source>
        <dbReference type="Proteomes" id="UP001457282"/>
    </source>
</evidence>